<evidence type="ECO:0000313" key="9">
    <source>
        <dbReference type="EMBL" id="APE35009.1"/>
    </source>
</evidence>
<keyword evidence="10" id="KW-1185">Reference proteome</keyword>
<evidence type="ECO:0000256" key="6">
    <source>
        <dbReference type="SAM" id="MobiDB-lite"/>
    </source>
</evidence>
<evidence type="ECO:0000313" key="10">
    <source>
        <dbReference type="Proteomes" id="UP000183810"/>
    </source>
</evidence>
<dbReference type="PANTHER" id="PTHR43884:SF12">
    <property type="entry name" value="ISOVALERYL-COA DEHYDROGENASE, MITOCHONDRIAL-RELATED"/>
    <property type="match status" value="1"/>
</dbReference>
<organism evidence="9 10">
    <name type="scientific">Nocardia mangyaensis</name>
    <dbReference type="NCBI Taxonomy" id="2213200"/>
    <lineage>
        <taxon>Bacteria</taxon>
        <taxon>Bacillati</taxon>
        <taxon>Actinomycetota</taxon>
        <taxon>Actinomycetes</taxon>
        <taxon>Mycobacteriales</taxon>
        <taxon>Nocardiaceae</taxon>
        <taxon>Nocardia</taxon>
    </lineage>
</organism>
<dbReference type="RefSeq" id="WP_071928194.1">
    <property type="nucleotide sequence ID" value="NZ_CP018082.1"/>
</dbReference>
<sequence length="392" mass="41428">MLDAAQHAARSLAGQVRATTLRYTGSDAEPDAHRRHRAVSELLGTGLIDLVIEPSAVDDPTRLFCTALETIALHSVELAEAVQVQAFSVRTIRRHATAALWAELGEGLRSGAVPIANCLSEPAAGSDLSAIELAATRDGPCFRLSGYKDWAAYASQAGELIVYARTSAAGLGGITAFLVPADSPGVTISPAAEQLRGLSIPVSDIAFDDVLVPAHRVLGRPNRGVRVATILLTQGRLGLAACALGLGNAAFERALEFARTRVRFGRPIIEHQGIGFALADMATGLQAGRQLLRHACEVFDHDPDGAVLACAQAKLFATDTAQRVTADAVQILGASAYLPDEPVETWMRQASLLQILQGTNQIQRRTIVARLGGSARPTRSDAAPDLPTTPFE</sequence>
<evidence type="ECO:0008006" key="11">
    <source>
        <dbReference type="Google" id="ProtNLM"/>
    </source>
</evidence>
<dbReference type="Proteomes" id="UP000183810">
    <property type="component" value="Chromosome"/>
</dbReference>
<dbReference type="SUPFAM" id="SSF47203">
    <property type="entry name" value="Acyl-CoA dehydrogenase C-terminal domain-like"/>
    <property type="match status" value="1"/>
</dbReference>
<proteinExistence type="inferred from homology"/>
<evidence type="ECO:0000256" key="4">
    <source>
        <dbReference type="ARBA" id="ARBA00022827"/>
    </source>
</evidence>
<comment type="cofactor">
    <cofactor evidence="1 5">
        <name>FAD</name>
        <dbReference type="ChEBI" id="CHEBI:57692"/>
    </cofactor>
</comment>
<dbReference type="Gene3D" id="2.40.110.10">
    <property type="entry name" value="Butyryl-CoA Dehydrogenase, subunit A, domain 2"/>
    <property type="match status" value="1"/>
</dbReference>
<dbReference type="EMBL" id="CP018082">
    <property type="protein sequence ID" value="APE35009.1"/>
    <property type="molecule type" value="Genomic_DNA"/>
</dbReference>
<comment type="similarity">
    <text evidence="2 5">Belongs to the acyl-CoA dehydrogenase family.</text>
</comment>
<feature type="region of interest" description="Disordered" evidence="6">
    <location>
        <begin position="373"/>
        <end position="392"/>
    </location>
</feature>
<feature type="domain" description="Acyl-CoA dehydrogenase/oxidase C-terminal" evidence="7">
    <location>
        <begin position="222"/>
        <end position="371"/>
    </location>
</feature>
<evidence type="ECO:0000259" key="8">
    <source>
        <dbReference type="Pfam" id="PF02770"/>
    </source>
</evidence>
<dbReference type="Pfam" id="PF02770">
    <property type="entry name" value="Acyl-CoA_dh_M"/>
    <property type="match status" value="1"/>
</dbReference>
<reference evidence="9" key="1">
    <citation type="submission" date="2016-11" db="EMBL/GenBank/DDBJ databases">
        <authorList>
            <person name="Jaros S."/>
            <person name="Januszkiewicz K."/>
            <person name="Wedrychowicz H."/>
        </authorList>
    </citation>
    <scope>NUCLEOTIDE SEQUENCE [LARGE SCALE GENOMIC DNA]</scope>
    <source>
        <strain evidence="9">Y48</strain>
    </source>
</reference>
<dbReference type="PROSITE" id="PS00072">
    <property type="entry name" value="ACYL_COA_DH_1"/>
    <property type="match status" value="1"/>
</dbReference>
<keyword evidence="4 5" id="KW-0274">FAD</keyword>
<dbReference type="InterPro" id="IPR009075">
    <property type="entry name" value="AcylCo_DH/oxidase_C"/>
</dbReference>
<dbReference type="OrthoDB" id="8876745at2"/>
<evidence type="ECO:0000256" key="1">
    <source>
        <dbReference type="ARBA" id="ARBA00001974"/>
    </source>
</evidence>
<dbReference type="PANTHER" id="PTHR43884">
    <property type="entry name" value="ACYL-COA DEHYDROGENASE"/>
    <property type="match status" value="1"/>
</dbReference>
<dbReference type="Gene3D" id="1.20.140.10">
    <property type="entry name" value="Butyryl-CoA Dehydrogenase, subunit A, domain 3"/>
    <property type="match status" value="1"/>
</dbReference>
<accession>A0A1J0VSL1</accession>
<dbReference type="Pfam" id="PF00441">
    <property type="entry name" value="Acyl-CoA_dh_1"/>
    <property type="match status" value="1"/>
</dbReference>
<dbReference type="KEGG" id="nsl:BOX37_14800"/>
<dbReference type="FunFam" id="1.20.140.10:FF:000004">
    <property type="entry name" value="Acyl-CoA dehydrogenase FadE25"/>
    <property type="match status" value="1"/>
</dbReference>
<dbReference type="InterPro" id="IPR009100">
    <property type="entry name" value="AcylCoA_DH/oxidase_NM_dom_sf"/>
</dbReference>
<dbReference type="InterPro" id="IPR036250">
    <property type="entry name" value="AcylCo_DH-like_C"/>
</dbReference>
<dbReference type="AlphaFoldDB" id="A0A1J0VSL1"/>
<dbReference type="InterPro" id="IPR046373">
    <property type="entry name" value="Acyl-CoA_Oxase/DH_mid-dom_sf"/>
</dbReference>
<keyword evidence="5" id="KW-0560">Oxidoreductase</keyword>
<dbReference type="GO" id="GO:0003995">
    <property type="term" value="F:acyl-CoA dehydrogenase activity"/>
    <property type="evidence" value="ECO:0007669"/>
    <property type="project" value="InterPro"/>
</dbReference>
<gene>
    <name evidence="9" type="ORF">BOX37_14800</name>
</gene>
<evidence type="ECO:0000256" key="5">
    <source>
        <dbReference type="RuleBase" id="RU362125"/>
    </source>
</evidence>
<feature type="domain" description="Acyl-CoA oxidase/dehydrogenase middle" evidence="8">
    <location>
        <begin position="118"/>
        <end position="210"/>
    </location>
</feature>
<evidence type="ECO:0000259" key="7">
    <source>
        <dbReference type="Pfam" id="PF00441"/>
    </source>
</evidence>
<dbReference type="InterPro" id="IPR006091">
    <property type="entry name" value="Acyl-CoA_Oxase/DH_mid-dom"/>
</dbReference>
<evidence type="ECO:0000256" key="3">
    <source>
        <dbReference type="ARBA" id="ARBA00022630"/>
    </source>
</evidence>
<name>A0A1J0VSL1_9NOCA</name>
<keyword evidence="3 5" id="KW-0285">Flavoprotein</keyword>
<dbReference type="SUPFAM" id="SSF56645">
    <property type="entry name" value="Acyl-CoA dehydrogenase NM domain-like"/>
    <property type="match status" value="1"/>
</dbReference>
<dbReference type="InterPro" id="IPR006089">
    <property type="entry name" value="Acyl-CoA_DH_CS"/>
</dbReference>
<dbReference type="CDD" id="cd00567">
    <property type="entry name" value="ACAD"/>
    <property type="match status" value="1"/>
</dbReference>
<evidence type="ECO:0000256" key="2">
    <source>
        <dbReference type="ARBA" id="ARBA00009347"/>
    </source>
</evidence>
<protein>
    <recommendedName>
        <fullName evidence="11">Acyl-CoA dehydrogenase</fullName>
    </recommendedName>
</protein>